<evidence type="ECO:0000313" key="3">
    <source>
        <dbReference type="EMBL" id="GAX77345.1"/>
    </source>
</evidence>
<dbReference type="Proteomes" id="UP000232323">
    <property type="component" value="Unassembled WGS sequence"/>
</dbReference>
<keyword evidence="1" id="KW-0663">Pyridoxal phosphate</keyword>
<comment type="caution">
    <text evidence="3">The sequence shown here is derived from an EMBL/GenBank/DDBJ whole genome shotgun (WGS) entry which is preliminary data.</text>
</comment>
<sequence>MATLPSAPNQLSGRAVRALKPGLPYFKAFAEAMKRPWSVDDPEGVISIVVAENKLGAPLVHERLLQCRPPPNDVLFYTKDMNGYQRLRKAISGLMSRTFMKGLEVDPDHLTVLAGAGAILDNLMWCIGAPGEGVLIPRPYYPAFDNDLQIRCGMEPIPFDLCGAQGESVSHQLDKAAADAASRGSPVKVLLLTNPNNPLSTIYTRDTLLEALRWCLANRVHVVSDEIYAMSVWGEDAPHFESMESIARAEAQLMPDGEALIQDLVHVVFGLSKDFCASGLRFGCLHSRNPSLNKAVFNLSYFCMCSGHTQSLLTELLEDTEWVDSFLQESSKRLRQAFQLLSGALKEANIPFVQAYSAMFCWVDMRGALLARRKGRNLPDWDTVKSTWEEEQELWSDLVYKHKVLVTPGEACHAAEPGFFRLCWACVPDKALPEAVMRMSAAFHP</sequence>
<proteinExistence type="predicted"/>
<accession>A0A250X2R4</accession>
<evidence type="ECO:0000313" key="4">
    <source>
        <dbReference type="Proteomes" id="UP000232323"/>
    </source>
</evidence>
<dbReference type="GO" id="GO:0030170">
    <property type="term" value="F:pyridoxal phosphate binding"/>
    <property type="evidence" value="ECO:0007669"/>
    <property type="project" value="InterPro"/>
</dbReference>
<dbReference type="STRING" id="1157962.A0A250X2R4"/>
<dbReference type="Pfam" id="PF00155">
    <property type="entry name" value="Aminotran_1_2"/>
    <property type="match status" value="1"/>
</dbReference>
<dbReference type="EMBL" id="BEGY01000024">
    <property type="protein sequence ID" value="GAX77345.1"/>
    <property type="molecule type" value="Genomic_DNA"/>
</dbReference>
<evidence type="ECO:0000259" key="2">
    <source>
        <dbReference type="Pfam" id="PF00155"/>
    </source>
</evidence>
<dbReference type="PANTHER" id="PTHR43795:SF39">
    <property type="entry name" value="AMINOTRANSFERASE CLASS I_CLASSII DOMAIN-CONTAINING PROTEIN"/>
    <property type="match status" value="1"/>
</dbReference>
<dbReference type="InterPro" id="IPR004839">
    <property type="entry name" value="Aminotransferase_I/II_large"/>
</dbReference>
<dbReference type="GO" id="GO:0008483">
    <property type="term" value="F:transaminase activity"/>
    <property type="evidence" value="ECO:0007669"/>
    <property type="project" value="TreeGrafter"/>
</dbReference>
<gene>
    <name evidence="3" type="ORF">CEUSTIGMA_g4791.t1</name>
</gene>
<dbReference type="PANTHER" id="PTHR43795">
    <property type="entry name" value="BIFUNCTIONAL ASPARTATE AMINOTRANSFERASE AND GLUTAMATE/ASPARTATE-PREPHENATE AMINOTRANSFERASE-RELATED"/>
    <property type="match status" value="1"/>
</dbReference>
<dbReference type="AlphaFoldDB" id="A0A250X2R4"/>
<dbReference type="InterPro" id="IPR050478">
    <property type="entry name" value="Ethylene_sulfur-biosynth"/>
</dbReference>
<feature type="domain" description="Aminotransferase class I/classII large" evidence="2">
    <location>
        <begin position="79"/>
        <end position="437"/>
    </location>
</feature>
<evidence type="ECO:0000256" key="1">
    <source>
        <dbReference type="ARBA" id="ARBA00022898"/>
    </source>
</evidence>
<dbReference type="InterPro" id="IPR015424">
    <property type="entry name" value="PyrdxlP-dep_Trfase"/>
</dbReference>
<dbReference type="Gene3D" id="3.40.640.10">
    <property type="entry name" value="Type I PLP-dependent aspartate aminotransferase-like (Major domain)"/>
    <property type="match status" value="1"/>
</dbReference>
<dbReference type="SUPFAM" id="SSF53383">
    <property type="entry name" value="PLP-dependent transferases"/>
    <property type="match status" value="1"/>
</dbReference>
<dbReference type="PRINTS" id="PR00753">
    <property type="entry name" value="ACCSYNTHASE"/>
</dbReference>
<organism evidence="3 4">
    <name type="scientific">Chlamydomonas eustigma</name>
    <dbReference type="NCBI Taxonomy" id="1157962"/>
    <lineage>
        <taxon>Eukaryota</taxon>
        <taxon>Viridiplantae</taxon>
        <taxon>Chlorophyta</taxon>
        <taxon>core chlorophytes</taxon>
        <taxon>Chlorophyceae</taxon>
        <taxon>CS clade</taxon>
        <taxon>Chlamydomonadales</taxon>
        <taxon>Chlamydomonadaceae</taxon>
        <taxon>Chlamydomonas</taxon>
    </lineage>
</organism>
<dbReference type="GO" id="GO:0006520">
    <property type="term" value="P:amino acid metabolic process"/>
    <property type="evidence" value="ECO:0007669"/>
    <property type="project" value="TreeGrafter"/>
</dbReference>
<dbReference type="InterPro" id="IPR015421">
    <property type="entry name" value="PyrdxlP-dep_Trfase_major"/>
</dbReference>
<name>A0A250X2R4_9CHLO</name>
<keyword evidence="4" id="KW-1185">Reference proteome</keyword>
<dbReference type="Gene3D" id="3.90.1150.10">
    <property type="entry name" value="Aspartate Aminotransferase, domain 1"/>
    <property type="match status" value="1"/>
</dbReference>
<dbReference type="OrthoDB" id="691673at2759"/>
<reference evidence="3 4" key="1">
    <citation type="submission" date="2017-08" db="EMBL/GenBank/DDBJ databases">
        <title>Acidophilic green algal genome provides insights into adaptation to an acidic environment.</title>
        <authorList>
            <person name="Hirooka S."/>
            <person name="Hirose Y."/>
            <person name="Kanesaki Y."/>
            <person name="Higuchi S."/>
            <person name="Fujiwara T."/>
            <person name="Onuma R."/>
            <person name="Era A."/>
            <person name="Ohbayashi R."/>
            <person name="Uzuka A."/>
            <person name="Nozaki H."/>
            <person name="Yoshikawa H."/>
            <person name="Miyagishima S.Y."/>
        </authorList>
    </citation>
    <scope>NUCLEOTIDE SEQUENCE [LARGE SCALE GENOMIC DNA]</scope>
    <source>
        <strain evidence="3 4">NIES-2499</strain>
    </source>
</reference>
<dbReference type="CDD" id="cd00609">
    <property type="entry name" value="AAT_like"/>
    <property type="match status" value="1"/>
</dbReference>
<protein>
    <recommendedName>
        <fullName evidence="2">Aminotransferase class I/classII large domain-containing protein</fullName>
    </recommendedName>
</protein>
<dbReference type="InterPro" id="IPR015422">
    <property type="entry name" value="PyrdxlP-dep_Trfase_small"/>
</dbReference>